<dbReference type="EMBL" id="JAHWDF010000011">
    <property type="protein sequence ID" value="MBW2962299.1"/>
    <property type="molecule type" value="Genomic_DNA"/>
</dbReference>
<gene>
    <name evidence="1" type="ORF">KW502_10855</name>
</gene>
<sequence length="180" mass="20621">MIYDLCNLYSDENFDTFHHINIIEVSQLPKFNHLDSTTNILQIINSLPDEFQAMRIPLMPEKHSVDSKTRINNHKKTWQNKIDFPLLPQDKALLQLLESYNNRLVIAFLRKYRSARLYGTSMQPLLFSFEEMNSPTPAGIKGYNIQLEGDTYGAPVYFTPEEIGSNPIIQGLAFPLAGSL</sequence>
<organism evidence="1 2">
    <name type="scientific">Mesonia aestuariivivens</name>
    <dbReference type="NCBI Taxonomy" id="2796128"/>
    <lineage>
        <taxon>Bacteria</taxon>
        <taxon>Pseudomonadati</taxon>
        <taxon>Bacteroidota</taxon>
        <taxon>Flavobacteriia</taxon>
        <taxon>Flavobacteriales</taxon>
        <taxon>Flavobacteriaceae</taxon>
        <taxon>Mesonia</taxon>
    </lineage>
</organism>
<dbReference type="RefSeq" id="WP_219040584.1">
    <property type="nucleotide sequence ID" value="NZ_JAHWDF010000011.1"/>
</dbReference>
<evidence type="ECO:0000313" key="1">
    <source>
        <dbReference type="EMBL" id="MBW2962299.1"/>
    </source>
</evidence>
<proteinExistence type="predicted"/>
<name>A0ABS6W3J8_9FLAO</name>
<dbReference type="Proteomes" id="UP000719267">
    <property type="component" value="Unassembled WGS sequence"/>
</dbReference>
<keyword evidence="2" id="KW-1185">Reference proteome</keyword>
<protein>
    <submittedName>
        <fullName evidence="1">Uncharacterized protein</fullName>
    </submittedName>
</protein>
<comment type="caution">
    <text evidence="1">The sequence shown here is derived from an EMBL/GenBank/DDBJ whole genome shotgun (WGS) entry which is preliminary data.</text>
</comment>
<accession>A0ABS6W3J8</accession>
<reference evidence="1 2" key="1">
    <citation type="submission" date="2021-07" db="EMBL/GenBank/DDBJ databases">
        <title>Mesonia aestuariivivens sp. nov., isolated from a tidal flat.</title>
        <authorList>
            <person name="Kim Y.-O."/>
            <person name="Yoon J.-H."/>
        </authorList>
    </citation>
    <scope>NUCLEOTIDE SEQUENCE [LARGE SCALE GENOMIC DNA]</scope>
    <source>
        <strain evidence="1 2">JHPTF-M18</strain>
    </source>
</reference>
<evidence type="ECO:0000313" key="2">
    <source>
        <dbReference type="Proteomes" id="UP000719267"/>
    </source>
</evidence>